<sequence>MEYFQHEWLERNLNWFEGVSKLIPSTNNALESFNRVIKDENTLRERLPLSRVVVVLINTWSLQYTANAKTVHAVPTLNLGLWTKAYQWATEKKKKIVSHVNSEGYVYFIPAGQSNEVTDLEETLNASFSTFEEFKTVAFSIWTTTIPNDSNKWIEGTCNCPGFFKKLICKHVVGIAIRLKYANPPAEAKSVPIGAKRRRGRPSKARQALLVQ</sequence>
<organism evidence="4 5">
    <name type="scientific">Psylliodes chrysocephalus</name>
    <dbReference type="NCBI Taxonomy" id="3402493"/>
    <lineage>
        <taxon>Eukaryota</taxon>
        <taxon>Metazoa</taxon>
        <taxon>Ecdysozoa</taxon>
        <taxon>Arthropoda</taxon>
        <taxon>Hexapoda</taxon>
        <taxon>Insecta</taxon>
        <taxon>Pterygota</taxon>
        <taxon>Neoptera</taxon>
        <taxon>Endopterygota</taxon>
        <taxon>Coleoptera</taxon>
        <taxon>Polyphaga</taxon>
        <taxon>Cucujiformia</taxon>
        <taxon>Chrysomeloidea</taxon>
        <taxon>Chrysomelidae</taxon>
        <taxon>Galerucinae</taxon>
        <taxon>Alticini</taxon>
        <taxon>Psylliodes</taxon>
    </lineage>
</organism>
<dbReference type="PROSITE" id="PS50966">
    <property type="entry name" value="ZF_SWIM"/>
    <property type="match status" value="1"/>
</dbReference>
<evidence type="ECO:0000313" key="4">
    <source>
        <dbReference type="EMBL" id="CAH1112295.1"/>
    </source>
</evidence>
<dbReference type="EMBL" id="OV651818">
    <property type="protein sequence ID" value="CAH1112295.1"/>
    <property type="molecule type" value="Genomic_DNA"/>
</dbReference>
<dbReference type="GO" id="GO:0008270">
    <property type="term" value="F:zinc ion binding"/>
    <property type="evidence" value="ECO:0007669"/>
    <property type="project" value="UniProtKB-KW"/>
</dbReference>
<name>A0A9P0GE10_9CUCU</name>
<feature type="compositionally biased region" description="Basic residues" evidence="2">
    <location>
        <begin position="195"/>
        <end position="204"/>
    </location>
</feature>
<proteinExistence type="predicted"/>
<protein>
    <recommendedName>
        <fullName evidence="3">SWIM-type domain-containing protein</fullName>
    </recommendedName>
</protein>
<dbReference type="InterPro" id="IPR007527">
    <property type="entry name" value="Znf_SWIM"/>
</dbReference>
<keyword evidence="5" id="KW-1185">Reference proteome</keyword>
<dbReference type="AlphaFoldDB" id="A0A9P0GE10"/>
<feature type="domain" description="SWIM-type" evidence="3">
    <location>
        <begin position="142"/>
        <end position="180"/>
    </location>
</feature>
<accession>A0A9P0GE10</accession>
<dbReference type="Proteomes" id="UP001153636">
    <property type="component" value="Chromosome 6"/>
</dbReference>
<keyword evidence="1" id="KW-0863">Zinc-finger</keyword>
<keyword evidence="1" id="KW-0862">Zinc</keyword>
<evidence type="ECO:0000256" key="2">
    <source>
        <dbReference type="SAM" id="MobiDB-lite"/>
    </source>
</evidence>
<evidence type="ECO:0000256" key="1">
    <source>
        <dbReference type="PROSITE-ProRule" id="PRU00325"/>
    </source>
</evidence>
<evidence type="ECO:0000259" key="3">
    <source>
        <dbReference type="PROSITE" id="PS50966"/>
    </source>
</evidence>
<dbReference type="Pfam" id="PF04434">
    <property type="entry name" value="SWIM"/>
    <property type="match status" value="1"/>
</dbReference>
<reference evidence="4" key="1">
    <citation type="submission" date="2022-01" db="EMBL/GenBank/DDBJ databases">
        <authorList>
            <person name="King R."/>
        </authorList>
    </citation>
    <scope>NUCLEOTIDE SEQUENCE</scope>
</reference>
<gene>
    <name evidence="4" type="ORF">PSYICH_LOCUS12407</name>
</gene>
<feature type="region of interest" description="Disordered" evidence="2">
    <location>
        <begin position="190"/>
        <end position="212"/>
    </location>
</feature>
<dbReference type="OrthoDB" id="6775403at2759"/>
<evidence type="ECO:0000313" key="5">
    <source>
        <dbReference type="Proteomes" id="UP001153636"/>
    </source>
</evidence>
<keyword evidence="1" id="KW-0479">Metal-binding</keyword>